<evidence type="ECO:0000313" key="1">
    <source>
        <dbReference type="EMBL" id="KAJ0219809.1"/>
    </source>
</evidence>
<dbReference type="EMBL" id="NBSK02000002">
    <property type="protein sequence ID" value="KAJ0219809.1"/>
    <property type="molecule type" value="Genomic_DNA"/>
</dbReference>
<dbReference type="Proteomes" id="UP000235145">
    <property type="component" value="Unassembled WGS sequence"/>
</dbReference>
<name>A0A9R1W9T6_LACSA</name>
<sequence length="141" mass="16766">MEYILISGLRVGPYIDLLHEEKHHLNSNLQAQLFPDIIDVRLWPRDLEDYIMSPKYQQLKDEDEVMFIQLVFVLKGLHGRDVTTCIPTFAWGTYLWTYTSGLMRGMFKKIERFKLFKQTNLESMKIHKYIVASFMLLFKVS</sequence>
<comment type="caution">
    <text evidence="1">The sequence shown here is derived from an EMBL/GenBank/DDBJ whole genome shotgun (WGS) entry which is preliminary data.</text>
</comment>
<gene>
    <name evidence="1" type="ORF">LSAT_V11C200088410</name>
</gene>
<dbReference type="AlphaFoldDB" id="A0A9R1W9T6"/>
<reference evidence="1 2" key="1">
    <citation type="journal article" date="2017" name="Nat. Commun.">
        <title>Genome assembly with in vitro proximity ligation data and whole-genome triplication in lettuce.</title>
        <authorList>
            <person name="Reyes-Chin-Wo S."/>
            <person name="Wang Z."/>
            <person name="Yang X."/>
            <person name="Kozik A."/>
            <person name="Arikit S."/>
            <person name="Song C."/>
            <person name="Xia L."/>
            <person name="Froenicke L."/>
            <person name="Lavelle D.O."/>
            <person name="Truco M.J."/>
            <person name="Xia R."/>
            <person name="Zhu S."/>
            <person name="Xu C."/>
            <person name="Xu H."/>
            <person name="Xu X."/>
            <person name="Cox K."/>
            <person name="Korf I."/>
            <person name="Meyers B.C."/>
            <person name="Michelmore R.W."/>
        </authorList>
    </citation>
    <scope>NUCLEOTIDE SEQUENCE [LARGE SCALE GENOMIC DNA]</scope>
    <source>
        <strain evidence="2">cv. Salinas</strain>
        <tissue evidence="1">Seedlings</tissue>
    </source>
</reference>
<accession>A0A9R1W9T6</accession>
<proteinExistence type="predicted"/>
<organism evidence="1 2">
    <name type="scientific">Lactuca sativa</name>
    <name type="common">Garden lettuce</name>
    <dbReference type="NCBI Taxonomy" id="4236"/>
    <lineage>
        <taxon>Eukaryota</taxon>
        <taxon>Viridiplantae</taxon>
        <taxon>Streptophyta</taxon>
        <taxon>Embryophyta</taxon>
        <taxon>Tracheophyta</taxon>
        <taxon>Spermatophyta</taxon>
        <taxon>Magnoliopsida</taxon>
        <taxon>eudicotyledons</taxon>
        <taxon>Gunneridae</taxon>
        <taxon>Pentapetalae</taxon>
        <taxon>asterids</taxon>
        <taxon>campanulids</taxon>
        <taxon>Asterales</taxon>
        <taxon>Asteraceae</taxon>
        <taxon>Cichorioideae</taxon>
        <taxon>Cichorieae</taxon>
        <taxon>Lactucinae</taxon>
        <taxon>Lactuca</taxon>
    </lineage>
</organism>
<protein>
    <submittedName>
        <fullName evidence="1">Uncharacterized protein</fullName>
    </submittedName>
</protein>
<keyword evidence="2" id="KW-1185">Reference proteome</keyword>
<evidence type="ECO:0000313" key="2">
    <source>
        <dbReference type="Proteomes" id="UP000235145"/>
    </source>
</evidence>